<keyword evidence="2" id="KW-0489">Methyltransferase</keyword>
<keyword evidence="1 2" id="KW-0808">Transferase</keyword>
<dbReference type="OrthoDB" id="9765084at2"/>
<dbReference type="PANTHER" id="PTHR43861">
    <property type="entry name" value="TRANS-ACONITATE 2-METHYLTRANSFERASE-RELATED"/>
    <property type="match status" value="1"/>
</dbReference>
<accession>A0A521EGG4</accession>
<dbReference type="Proteomes" id="UP000319555">
    <property type="component" value="Unassembled WGS sequence"/>
</dbReference>
<dbReference type="Gene3D" id="3.40.50.150">
    <property type="entry name" value="Vaccinia Virus protein VP39"/>
    <property type="match status" value="1"/>
</dbReference>
<name>A0A521EGG4_9RHOB</name>
<dbReference type="EMBL" id="FXTE01000011">
    <property type="protein sequence ID" value="SMO83003.1"/>
    <property type="molecule type" value="Genomic_DNA"/>
</dbReference>
<protein>
    <submittedName>
        <fullName evidence="2">Methyltransferase domain-containing protein</fullName>
    </submittedName>
</protein>
<reference evidence="2 3" key="1">
    <citation type="submission" date="2017-05" db="EMBL/GenBank/DDBJ databases">
        <authorList>
            <person name="Varghese N."/>
            <person name="Submissions S."/>
        </authorList>
    </citation>
    <scope>NUCLEOTIDE SEQUENCE [LARGE SCALE GENOMIC DNA]</scope>
    <source>
        <strain evidence="2 3">DSM 28009</strain>
    </source>
</reference>
<dbReference type="RefSeq" id="WP_142638764.1">
    <property type="nucleotide sequence ID" value="NZ_FXTE01000011.1"/>
</dbReference>
<evidence type="ECO:0000313" key="2">
    <source>
        <dbReference type="EMBL" id="SMO83003.1"/>
    </source>
</evidence>
<proteinExistence type="predicted"/>
<dbReference type="PANTHER" id="PTHR43861:SF3">
    <property type="entry name" value="PUTATIVE (AFU_ORTHOLOGUE AFUA_2G14390)-RELATED"/>
    <property type="match status" value="1"/>
</dbReference>
<sequence>MTDDWNDYADGWDDNSDVRRYANHAFASLDDHLNLRGKDWRSKRVLDFGCGTGLLAEKIAPHVAEVFAVDTSENMIDVLQNKQLHNVRAVHGDMLAGDVPELGNEFSEFDLICASSVCAFLPDYSGAVAVLAGLLNKGGHFVQWDWQASDDDGFGLTLNQMKAALEAARLGSIRVEQVFEINSDARTMPVLMGAGIRNPE</sequence>
<dbReference type="AlphaFoldDB" id="A0A521EGG4"/>
<dbReference type="GO" id="GO:0008168">
    <property type="term" value="F:methyltransferase activity"/>
    <property type="evidence" value="ECO:0007669"/>
    <property type="project" value="UniProtKB-KW"/>
</dbReference>
<dbReference type="SUPFAM" id="SSF53335">
    <property type="entry name" value="S-adenosyl-L-methionine-dependent methyltransferases"/>
    <property type="match status" value="1"/>
</dbReference>
<dbReference type="Pfam" id="PF13489">
    <property type="entry name" value="Methyltransf_23"/>
    <property type="match status" value="1"/>
</dbReference>
<gene>
    <name evidence="2" type="ORF">SAMN06265380_11136</name>
</gene>
<evidence type="ECO:0000256" key="1">
    <source>
        <dbReference type="ARBA" id="ARBA00022679"/>
    </source>
</evidence>
<organism evidence="2 3">
    <name type="scientific">Ruegeria faecimaris</name>
    <dbReference type="NCBI Taxonomy" id="686389"/>
    <lineage>
        <taxon>Bacteria</taxon>
        <taxon>Pseudomonadati</taxon>
        <taxon>Pseudomonadota</taxon>
        <taxon>Alphaproteobacteria</taxon>
        <taxon>Rhodobacterales</taxon>
        <taxon>Roseobacteraceae</taxon>
        <taxon>Ruegeria</taxon>
    </lineage>
</organism>
<evidence type="ECO:0000313" key="3">
    <source>
        <dbReference type="Proteomes" id="UP000319555"/>
    </source>
</evidence>
<dbReference type="InterPro" id="IPR029063">
    <property type="entry name" value="SAM-dependent_MTases_sf"/>
</dbReference>
<dbReference type="GO" id="GO:0032259">
    <property type="term" value="P:methylation"/>
    <property type="evidence" value="ECO:0007669"/>
    <property type="project" value="UniProtKB-KW"/>
</dbReference>
<dbReference type="CDD" id="cd02440">
    <property type="entry name" value="AdoMet_MTases"/>
    <property type="match status" value="1"/>
</dbReference>
<keyword evidence="3" id="KW-1185">Reference proteome</keyword>